<evidence type="ECO:0000256" key="9">
    <source>
        <dbReference type="ARBA" id="ARBA00022989"/>
    </source>
</evidence>
<evidence type="ECO:0000256" key="4">
    <source>
        <dbReference type="ARBA" id="ARBA00010031"/>
    </source>
</evidence>
<feature type="chain" id="PRO_5016266866" evidence="15">
    <location>
        <begin position="21"/>
        <end position="415"/>
    </location>
</feature>
<dbReference type="STRING" id="1448320.A0A319DEM7"/>
<evidence type="ECO:0000256" key="5">
    <source>
        <dbReference type="ARBA" id="ARBA00022525"/>
    </source>
</evidence>
<evidence type="ECO:0000256" key="8">
    <source>
        <dbReference type="ARBA" id="ARBA00022729"/>
    </source>
</evidence>
<dbReference type="PANTHER" id="PTHR33048:SF141">
    <property type="entry name" value="INTEGRAL MEMBRANE PROTEIN-RELATED"/>
    <property type="match status" value="1"/>
</dbReference>
<feature type="domain" description="CFEM" evidence="16">
    <location>
        <begin position="25"/>
        <end position="84"/>
    </location>
</feature>
<dbReference type="Proteomes" id="UP000247810">
    <property type="component" value="Unassembled WGS sequence"/>
</dbReference>
<feature type="transmembrane region" description="Helical" evidence="14">
    <location>
        <begin position="255"/>
        <end position="276"/>
    </location>
</feature>
<evidence type="ECO:0000256" key="3">
    <source>
        <dbReference type="ARBA" id="ARBA00004613"/>
    </source>
</evidence>
<dbReference type="GO" id="GO:0098552">
    <property type="term" value="C:side of membrane"/>
    <property type="evidence" value="ECO:0007669"/>
    <property type="project" value="UniProtKB-KW"/>
</dbReference>
<reference evidence="18 19" key="1">
    <citation type="submission" date="2018-02" db="EMBL/GenBank/DDBJ databases">
        <title>The genomes of Aspergillus section Nigri reveals drivers in fungal speciation.</title>
        <authorList>
            <consortium name="DOE Joint Genome Institute"/>
            <person name="Vesth T.C."/>
            <person name="Nybo J."/>
            <person name="Theobald S."/>
            <person name="Brandl J."/>
            <person name="Frisvad J.C."/>
            <person name="Nielsen K.F."/>
            <person name="Lyhne E.K."/>
            <person name="Kogle M.E."/>
            <person name="Kuo A."/>
            <person name="Riley R."/>
            <person name="Clum A."/>
            <person name="Nolan M."/>
            <person name="Lipzen A."/>
            <person name="Salamov A."/>
            <person name="Henrissat B."/>
            <person name="Wiebenga A."/>
            <person name="De vries R.P."/>
            <person name="Grigoriev I.V."/>
            <person name="Mortensen U.H."/>
            <person name="Andersen M.R."/>
            <person name="Baker S.E."/>
        </authorList>
    </citation>
    <scope>NUCLEOTIDE SEQUENCE [LARGE SCALE GENOMIC DNA]</scope>
    <source>
        <strain evidence="18 19">CBS 707.79</strain>
    </source>
</reference>
<evidence type="ECO:0000256" key="7">
    <source>
        <dbReference type="ARBA" id="ARBA00022692"/>
    </source>
</evidence>
<evidence type="ECO:0000256" key="15">
    <source>
        <dbReference type="SAM" id="SignalP"/>
    </source>
</evidence>
<comment type="similarity">
    <text evidence="4">Belongs to the RBT5 family.</text>
</comment>
<comment type="similarity">
    <text evidence="13">Belongs to the SAT4 family.</text>
</comment>
<evidence type="ECO:0000259" key="16">
    <source>
        <dbReference type="Pfam" id="PF05730"/>
    </source>
</evidence>
<keyword evidence="9 14" id="KW-1133">Transmembrane helix</keyword>
<feature type="transmembrane region" description="Helical" evidence="14">
    <location>
        <begin position="99"/>
        <end position="118"/>
    </location>
</feature>
<evidence type="ECO:0000256" key="13">
    <source>
        <dbReference type="ARBA" id="ARBA00038359"/>
    </source>
</evidence>
<dbReference type="PANTHER" id="PTHR33048">
    <property type="entry name" value="PTH11-LIKE INTEGRAL MEMBRANE PROTEIN (AFU_ORTHOLOGUE AFUA_5G11245)"/>
    <property type="match status" value="1"/>
</dbReference>
<comment type="subcellular location">
    <subcellularLocation>
        <location evidence="2">Membrane</location>
        <topology evidence="2">Lipid-anchor</topology>
        <topology evidence="2">GPI-anchor</topology>
    </subcellularLocation>
    <subcellularLocation>
        <location evidence="1">Membrane</location>
        <topology evidence="1">Multi-pass membrane protein</topology>
    </subcellularLocation>
    <subcellularLocation>
        <location evidence="3">Secreted</location>
    </subcellularLocation>
</comment>
<evidence type="ECO:0000313" key="19">
    <source>
        <dbReference type="Proteomes" id="UP000247810"/>
    </source>
</evidence>
<protein>
    <submittedName>
        <fullName evidence="18">Integral membrane protein</fullName>
    </submittedName>
</protein>
<organism evidence="18 19">
    <name type="scientific">Aspergillus ellipticus CBS 707.79</name>
    <dbReference type="NCBI Taxonomy" id="1448320"/>
    <lineage>
        <taxon>Eukaryota</taxon>
        <taxon>Fungi</taxon>
        <taxon>Dikarya</taxon>
        <taxon>Ascomycota</taxon>
        <taxon>Pezizomycotina</taxon>
        <taxon>Eurotiomycetes</taxon>
        <taxon>Eurotiomycetidae</taxon>
        <taxon>Eurotiales</taxon>
        <taxon>Aspergillaceae</taxon>
        <taxon>Aspergillus</taxon>
        <taxon>Aspergillus subgen. Circumdati</taxon>
    </lineage>
</organism>
<dbReference type="InterPro" id="IPR052337">
    <property type="entry name" value="SAT4-like"/>
</dbReference>
<dbReference type="OrthoDB" id="2496787at2759"/>
<keyword evidence="6" id="KW-0336">GPI-anchor</keyword>
<dbReference type="Pfam" id="PF05730">
    <property type="entry name" value="CFEM"/>
    <property type="match status" value="1"/>
</dbReference>
<feature type="transmembrane region" description="Helical" evidence="14">
    <location>
        <begin position="288"/>
        <end position="310"/>
    </location>
</feature>
<dbReference type="EMBL" id="KZ825850">
    <property type="protein sequence ID" value="PYH95634.1"/>
    <property type="molecule type" value="Genomic_DNA"/>
</dbReference>
<evidence type="ECO:0000256" key="11">
    <source>
        <dbReference type="ARBA" id="ARBA00023157"/>
    </source>
</evidence>
<evidence type="ECO:0000256" key="1">
    <source>
        <dbReference type="ARBA" id="ARBA00004141"/>
    </source>
</evidence>
<keyword evidence="6" id="KW-0325">Glycoprotein</keyword>
<keyword evidence="12" id="KW-0449">Lipoprotein</keyword>
<evidence type="ECO:0000313" key="18">
    <source>
        <dbReference type="EMBL" id="PYH95634.1"/>
    </source>
</evidence>
<evidence type="ECO:0000256" key="12">
    <source>
        <dbReference type="ARBA" id="ARBA00023288"/>
    </source>
</evidence>
<keyword evidence="8 15" id="KW-0732">Signal</keyword>
<keyword evidence="10 14" id="KW-0472">Membrane</keyword>
<feature type="transmembrane region" description="Helical" evidence="14">
    <location>
        <begin position="130"/>
        <end position="150"/>
    </location>
</feature>
<accession>A0A319DEM7</accession>
<keyword evidence="11" id="KW-1015">Disulfide bond</keyword>
<evidence type="ECO:0000259" key="17">
    <source>
        <dbReference type="Pfam" id="PF20684"/>
    </source>
</evidence>
<gene>
    <name evidence="18" type="ORF">BO71DRAFT_377163</name>
</gene>
<evidence type="ECO:0000256" key="2">
    <source>
        <dbReference type="ARBA" id="ARBA00004589"/>
    </source>
</evidence>
<evidence type="ECO:0000256" key="6">
    <source>
        <dbReference type="ARBA" id="ARBA00022622"/>
    </source>
</evidence>
<sequence>MKLPQCLLTLWAALVVTVLAASNTTAFPECAISCLETISSTCSITDASCVCTGAPSRSSLVTCAESNCTTKEYYTTRHQYEIECNIKMRSPRPTVDPSTIVPLVLATIFFFIRIAAKVGKLAGGWGPDDYTITIAWVLGIAMFAVNTHMIELGFGQDIWDIPFNQITLILQYFEGLAMMYKTQISLSKISVLLFLLRIFQSRAFRTLAYTLIAVNASIGITFALVDLLRCTPVKLDWVGWTNEYPGSCVQFNDAVLVHCLVNIVVDVVIVCLPVFEVSKLQLPTMKKVTVALMFMMGLVLTVIAIIRAVVFWDNRMGANETAGLEPLIHWSIIESQIAILTTCLPAARAFLSNFVPGMSGSADRRTRNTYDHAQSGGNSKISKSVNISVDYTTRSARDSTSAVHLVEMDGRYERF</sequence>
<dbReference type="VEuPathDB" id="FungiDB:BO71DRAFT_377163"/>
<dbReference type="Pfam" id="PF20684">
    <property type="entry name" value="Fung_rhodopsin"/>
    <property type="match status" value="1"/>
</dbReference>
<feature type="transmembrane region" description="Helical" evidence="14">
    <location>
        <begin position="206"/>
        <end position="225"/>
    </location>
</feature>
<feature type="signal peptide" evidence="15">
    <location>
        <begin position="1"/>
        <end position="20"/>
    </location>
</feature>
<keyword evidence="7 14" id="KW-0812">Transmembrane</keyword>
<dbReference type="AlphaFoldDB" id="A0A319DEM7"/>
<feature type="domain" description="Rhodopsin" evidence="17">
    <location>
        <begin position="113"/>
        <end position="352"/>
    </location>
</feature>
<name>A0A319DEM7_9EURO</name>
<dbReference type="GO" id="GO:0005576">
    <property type="term" value="C:extracellular region"/>
    <property type="evidence" value="ECO:0007669"/>
    <property type="project" value="UniProtKB-SubCell"/>
</dbReference>
<keyword evidence="5" id="KW-0964">Secreted</keyword>
<dbReference type="InterPro" id="IPR008427">
    <property type="entry name" value="Extracellular_membr_CFEM_dom"/>
</dbReference>
<evidence type="ECO:0000256" key="10">
    <source>
        <dbReference type="ARBA" id="ARBA00023136"/>
    </source>
</evidence>
<keyword evidence="19" id="KW-1185">Reference proteome</keyword>
<proteinExistence type="inferred from homology"/>
<dbReference type="InterPro" id="IPR049326">
    <property type="entry name" value="Rhodopsin_dom_fungi"/>
</dbReference>
<evidence type="ECO:0000256" key="14">
    <source>
        <dbReference type="SAM" id="Phobius"/>
    </source>
</evidence>